<evidence type="ECO:0000259" key="3">
    <source>
        <dbReference type="Pfam" id="PF22322"/>
    </source>
</evidence>
<dbReference type="OrthoDB" id="9991842at2759"/>
<sequence length="161" mass="16898">MHFTTILTTAFLAIISGALAAPLAQSGSGSSSSNYFPSVTEIGWCLIPWNVDDCVKAQGHADIAAKAAQNLFPANTLHNGKGDAFRHCYWNARMTIDLGADNAKSIGDNHEDGSDGPEEEKRMDRANNASGRNIGASAGSYASAQEACRVAAVNGKLVTLK</sequence>
<feature type="chain" id="PRO_5034440341" description="DUF6973 domain-containing protein" evidence="2">
    <location>
        <begin position="21"/>
        <end position="161"/>
    </location>
</feature>
<feature type="signal peptide" evidence="2">
    <location>
        <begin position="1"/>
        <end position="20"/>
    </location>
</feature>
<proteinExistence type="predicted"/>
<evidence type="ECO:0000313" key="4">
    <source>
        <dbReference type="EMBL" id="KAF7512476.1"/>
    </source>
</evidence>
<feature type="domain" description="DUF6973" evidence="3">
    <location>
        <begin position="49"/>
        <end position="143"/>
    </location>
</feature>
<dbReference type="InterPro" id="IPR054246">
    <property type="entry name" value="DUF6973"/>
</dbReference>
<keyword evidence="2" id="KW-0732">Signal</keyword>
<dbReference type="Pfam" id="PF22322">
    <property type="entry name" value="DUF6973"/>
    <property type="match status" value="1"/>
</dbReference>
<keyword evidence="5" id="KW-1185">Reference proteome</keyword>
<evidence type="ECO:0000313" key="5">
    <source>
        <dbReference type="Proteomes" id="UP000606974"/>
    </source>
</evidence>
<name>A0A8H7ASQ9_9EURO</name>
<dbReference type="AlphaFoldDB" id="A0A8H7ASQ9"/>
<feature type="compositionally biased region" description="Basic and acidic residues" evidence="1">
    <location>
        <begin position="107"/>
        <end position="125"/>
    </location>
</feature>
<dbReference type="EMBL" id="JAACFV010000012">
    <property type="protein sequence ID" value="KAF7512476.1"/>
    <property type="molecule type" value="Genomic_DNA"/>
</dbReference>
<dbReference type="Proteomes" id="UP000606974">
    <property type="component" value="Unassembled WGS sequence"/>
</dbReference>
<accession>A0A8H7ASQ9</accession>
<organism evidence="4 5">
    <name type="scientific">Endocarpon pusillum</name>
    <dbReference type="NCBI Taxonomy" id="364733"/>
    <lineage>
        <taxon>Eukaryota</taxon>
        <taxon>Fungi</taxon>
        <taxon>Dikarya</taxon>
        <taxon>Ascomycota</taxon>
        <taxon>Pezizomycotina</taxon>
        <taxon>Eurotiomycetes</taxon>
        <taxon>Chaetothyriomycetidae</taxon>
        <taxon>Verrucariales</taxon>
        <taxon>Verrucariaceae</taxon>
        <taxon>Endocarpon</taxon>
    </lineage>
</organism>
<feature type="region of interest" description="Disordered" evidence="1">
    <location>
        <begin position="103"/>
        <end position="130"/>
    </location>
</feature>
<comment type="caution">
    <text evidence="4">The sequence shown here is derived from an EMBL/GenBank/DDBJ whole genome shotgun (WGS) entry which is preliminary data.</text>
</comment>
<protein>
    <recommendedName>
        <fullName evidence="3">DUF6973 domain-containing protein</fullName>
    </recommendedName>
</protein>
<reference evidence="4" key="1">
    <citation type="submission" date="2020-02" db="EMBL/GenBank/DDBJ databases">
        <authorList>
            <person name="Palmer J.M."/>
        </authorList>
    </citation>
    <scope>NUCLEOTIDE SEQUENCE</scope>
    <source>
        <strain evidence="4">EPUS1.4</strain>
        <tissue evidence="4">Thallus</tissue>
    </source>
</reference>
<evidence type="ECO:0000256" key="2">
    <source>
        <dbReference type="SAM" id="SignalP"/>
    </source>
</evidence>
<gene>
    <name evidence="4" type="ORF">GJ744_001411</name>
</gene>
<evidence type="ECO:0000256" key="1">
    <source>
        <dbReference type="SAM" id="MobiDB-lite"/>
    </source>
</evidence>